<dbReference type="Gene3D" id="3.30.10.20">
    <property type="match status" value="2"/>
</dbReference>
<sequence>MSKLSEKIKNNSLEILSSLNNNKKTFLVVVILALVFMFTLCWITFFATVRGPEQVMVPNVEGKELTTALLELQAKELYPKIQLKYTDNPDDAGKILNQNPEGGSIVKAGRRVNLTVSRGVILDHVENYIGQNYDDVKINLQTMFTGSSRPLIVLAEPSYKSDQSEAGTILAQDPPEGTIISNPVTVKLIVSKGAEYENTRVPAIVGFDFQKLISTISSSRLVFDFTAHIAENGENEGTVTSQETASGEYVPNYSRISAEIALPKKQSDDEVMGLFTAQLPEYPYAVEMTLESSKNGVKQTLITLRHKGGNVTIPYIAEKDSELILSIAGRSVARQTVD</sequence>
<keyword evidence="4" id="KW-1185">Reference proteome</keyword>
<gene>
    <name evidence="3" type="ORF">HNP76_002217</name>
</gene>
<dbReference type="SMART" id="SM00740">
    <property type="entry name" value="PASTA"/>
    <property type="match status" value="2"/>
</dbReference>
<dbReference type="AlphaFoldDB" id="A0A7W8GAQ0"/>
<keyword evidence="1" id="KW-1133">Transmembrane helix</keyword>
<dbReference type="Pfam" id="PF03793">
    <property type="entry name" value="PASTA"/>
    <property type="match status" value="2"/>
</dbReference>
<feature type="domain" description="PASTA" evidence="2">
    <location>
        <begin position="119"/>
        <end position="192"/>
    </location>
</feature>
<evidence type="ECO:0000313" key="3">
    <source>
        <dbReference type="EMBL" id="MBB5226829.1"/>
    </source>
</evidence>
<name>A0A7W8GAQ0_9SPIR</name>
<reference evidence="3 4" key="1">
    <citation type="submission" date="2020-08" db="EMBL/GenBank/DDBJ databases">
        <title>Genomic Encyclopedia of Type Strains, Phase IV (KMG-IV): sequencing the most valuable type-strain genomes for metagenomic binning, comparative biology and taxonomic classification.</title>
        <authorList>
            <person name="Goeker M."/>
        </authorList>
    </citation>
    <scope>NUCLEOTIDE SEQUENCE [LARGE SCALE GENOMIC DNA]</scope>
    <source>
        <strain evidence="3 4">DSM 103462</strain>
    </source>
</reference>
<keyword evidence="1" id="KW-0812">Transmembrane</keyword>
<feature type="transmembrane region" description="Helical" evidence="1">
    <location>
        <begin position="26"/>
        <end position="49"/>
    </location>
</feature>
<dbReference type="CDD" id="cd06577">
    <property type="entry name" value="PASTA_pknB"/>
    <property type="match status" value="2"/>
</dbReference>
<dbReference type="Proteomes" id="UP000518887">
    <property type="component" value="Unassembled WGS sequence"/>
</dbReference>
<dbReference type="InterPro" id="IPR005543">
    <property type="entry name" value="PASTA_dom"/>
</dbReference>
<protein>
    <submittedName>
        <fullName evidence="3">Beta-lactam-binding protein with PASTA domain</fullName>
    </submittedName>
</protein>
<accession>A0A7W8GAQ0</accession>
<organism evidence="3 4">
    <name type="scientific">Treponema ruminis</name>
    <dbReference type="NCBI Taxonomy" id="744515"/>
    <lineage>
        <taxon>Bacteria</taxon>
        <taxon>Pseudomonadati</taxon>
        <taxon>Spirochaetota</taxon>
        <taxon>Spirochaetia</taxon>
        <taxon>Spirochaetales</taxon>
        <taxon>Treponemataceae</taxon>
        <taxon>Treponema</taxon>
    </lineage>
</organism>
<proteinExistence type="predicted"/>
<dbReference type="PROSITE" id="PS51178">
    <property type="entry name" value="PASTA"/>
    <property type="match status" value="2"/>
</dbReference>
<evidence type="ECO:0000259" key="2">
    <source>
        <dbReference type="PROSITE" id="PS51178"/>
    </source>
</evidence>
<keyword evidence="1" id="KW-0472">Membrane</keyword>
<feature type="domain" description="PASTA" evidence="2">
    <location>
        <begin position="51"/>
        <end position="118"/>
    </location>
</feature>
<comment type="caution">
    <text evidence="3">The sequence shown here is derived from an EMBL/GenBank/DDBJ whole genome shotgun (WGS) entry which is preliminary data.</text>
</comment>
<evidence type="ECO:0000313" key="4">
    <source>
        <dbReference type="Proteomes" id="UP000518887"/>
    </source>
</evidence>
<dbReference type="RefSeq" id="WP_184660466.1">
    <property type="nucleotide sequence ID" value="NZ_CP031518.1"/>
</dbReference>
<evidence type="ECO:0000256" key="1">
    <source>
        <dbReference type="SAM" id="Phobius"/>
    </source>
</evidence>
<dbReference type="EMBL" id="JACHFQ010000007">
    <property type="protein sequence ID" value="MBB5226829.1"/>
    <property type="molecule type" value="Genomic_DNA"/>
</dbReference>